<dbReference type="EMBL" id="LR796483">
    <property type="protein sequence ID" value="CAB4147166.1"/>
    <property type="molecule type" value="Genomic_DNA"/>
</dbReference>
<sequence length="138" mass="15112">MDLTASGLTVVNTDGLYFGVSSAYLVDLSGVKLGNFCSRSNSYRTGFALEKGQSLGWILEQGLPPFVSKHLMYEIQGWVFNKSKPTFRYLVPVCSGRCHMVECWIVDKDGDTIDPHSRPIGIATAQFVVVGDNPMTTG</sequence>
<name>A0A6J5MQ44_9CAUD</name>
<organism evidence="1">
    <name type="scientific">uncultured Caudovirales phage</name>
    <dbReference type="NCBI Taxonomy" id="2100421"/>
    <lineage>
        <taxon>Viruses</taxon>
        <taxon>Duplodnaviria</taxon>
        <taxon>Heunggongvirae</taxon>
        <taxon>Uroviricota</taxon>
        <taxon>Caudoviricetes</taxon>
        <taxon>Peduoviridae</taxon>
        <taxon>Maltschvirus</taxon>
        <taxon>Maltschvirus maltsch</taxon>
    </lineage>
</organism>
<protein>
    <submittedName>
        <fullName evidence="1">Uncharacterized protein</fullName>
    </submittedName>
</protein>
<evidence type="ECO:0000313" key="1">
    <source>
        <dbReference type="EMBL" id="CAB4147166.1"/>
    </source>
</evidence>
<gene>
    <name evidence="1" type="ORF">UFOVP431_16</name>
</gene>
<accession>A0A6J5MQ44</accession>
<reference evidence="1" key="1">
    <citation type="submission" date="2020-04" db="EMBL/GenBank/DDBJ databases">
        <authorList>
            <person name="Chiriac C."/>
            <person name="Salcher M."/>
            <person name="Ghai R."/>
            <person name="Kavagutti S V."/>
        </authorList>
    </citation>
    <scope>NUCLEOTIDE SEQUENCE</scope>
</reference>
<proteinExistence type="predicted"/>